<evidence type="ECO:0000313" key="1">
    <source>
        <dbReference type="EMBL" id="MBS4076794.1"/>
    </source>
</evidence>
<reference evidence="1 2" key="1">
    <citation type="submission" date="2021-04" db="EMBL/GenBank/DDBJ databases">
        <title>Pseudomonas rustica sp. nov. isolated from raw milk.</title>
        <authorList>
            <person name="Fiedler G."/>
            <person name="Gieschler S."/>
            <person name="Kabisch J."/>
            <person name="Grimmler C."/>
            <person name="Brinks E."/>
            <person name="Wagner N."/>
            <person name="Hetzer B."/>
            <person name="Franz C.M.A.P."/>
            <person name="Boehnlein C."/>
        </authorList>
    </citation>
    <scope>NUCLEOTIDE SEQUENCE [LARGE SCALE GENOMIC DNA]</scope>
    <source>
        <strain evidence="1 2">MBT-4</strain>
    </source>
</reference>
<accession>A0ABS5MR77</accession>
<evidence type="ECO:0000313" key="2">
    <source>
        <dbReference type="Proteomes" id="UP000676035"/>
    </source>
</evidence>
<dbReference type="EMBL" id="JAGYHF010000001">
    <property type="protein sequence ID" value="MBS4076794.1"/>
    <property type="molecule type" value="Genomic_DNA"/>
</dbReference>
<dbReference type="RefSeq" id="WP_155401147.1">
    <property type="nucleotide sequence ID" value="NZ_JAGYHF010000001.1"/>
</dbReference>
<proteinExistence type="predicted"/>
<sequence>MANRRTAKTPKSFKRPALYGRPKRWFTKAFAALASLGLFSLLMTTAYNFLVGDVTLSFVKPHGRYYDFDLRNDSPADQIVKRFKVDYPPQTPIAHATRTIVAKASGAGGYELPGGNSSWIPVTEFDELDGRILPADKVTPFIMPPTNSKNYLQLDAAVFDITFETEPANATLKVIDDILKALKLRNQVTQQRYLVMDNLWIPTRALSVAEAVRLACRDDDSLSDQLCPAHAGG</sequence>
<dbReference type="Proteomes" id="UP000676035">
    <property type="component" value="Unassembled WGS sequence"/>
</dbReference>
<gene>
    <name evidence="1" type="ORF">KFS80_00635</name>
</gene>
<keyword evidence="2" id="KW-1185">Reference proteome</keyword>
<comment type="caution">
    <text evidence="1">The sequence shown here is derived from an EMBL/GenBank/DDBJ whole genome shotgun (WGS) entry which is preliminary data.</text>
</comment>
<name>A0ABS5MR77_9PSED</name>
<protein>
    <submittedName>
        <fullName evidence="1">Uncharacterized protein</fullName>
    </submittedName>
</protein>
<organism evidence="1 2">
    <name type="scientific">Pseudomonas rustica</name>
    <dbReference type="NCBI Taxonomy" id="2827099"/>
    <lineage>
        <taxon>Bacteria</taxon>
        <taxon>Pseudomonadati</taxon>
        <taxon>Pseudomonadota</taxon>
        <taxon>Gammaproteobacteria</taxon>
        <taxon>Pseudomonadales</taxon>
        <taxon>Pseudomonadaceae</taxon>
        <taxon>Pseudomonas</taxon>
    </lineage>
</organism>